<dbReference type="GO" id="GO:0003677">
    <property type="term" value="F:DNA binding"/>
    <property type="evidence" value="ECO:0007669"/>
    <property type="project" value="UniProtKB-KW"/>
</dbReference>
<keyword evidence="4" id="KW-0804">Transcription</keyword>
<dbReference type="SUPFAM" id="SSF46785">
    <property type="entry name" value="Winged helix' DNA-binding domain"/>
    <property type="match status" value="1"/>
</dbReference>
<evidence type="ECO:0000313" key="7">
    <source>
        <dbReference type="Proteomes" id="UP000185744"/>
    </source>
</evidence>
<evidence type="ECO:0000256" key="2">
    <source>
        <dbReference type="ARBA" id="ARBA00023015"/>
    </source>
</evidence>
<dbReference type="InterPro" id="IPR050536">
    <property type="entry name" value="DtxR_MntR_Metal-Reg"/>
</dbReference>
<dbReference type="PROSITE" id="PS50944">
    <property type="entry name" value="HTH_DTXR"/>
    <property type="match status" value="1"/>
</dbReference>
<comment type="caution">
    <text evidence="6">The sequence shown here is derived from an EMBL/GenBank/DDBJ whole genome shotgun (WGS) entry which is preliminary data.</text>
</comment>
<dbReference type="InterPro" id="IPR036421">
    <property type="entry name" value="Fe_dep_repressor_sf"/>
</dbReference>
<dbReference type="InParanoid" id="A0A1Q6DSW2"/>
<dbReference type="STRING" id="1903181.BTN85_2107"/>
<dbReference type="Pfam" id="PF02742">
    <property type="entry name" value="Fe_dep_repr_C"/>
    <property type="match status" value="1"/>
</dbReference>
<keyword evidence="3" id="KW-0238">DNA-binding</keyword>
<sequence>MDVTETEARYLKIIYRKKHEEGREVNTTGLADSLDVSPGTVTETLQKLDKKDYLNYEPYHGVKLTKIGKEKSKKLLRKHRILETFLVGLLDYKEVEACQEACTLDYHISENVINSICSLLGHPEKCPCGKYIFKNPKKS</sequence>
<dbReference type="InterPro" id="IPR022689">
    <property type="entry name" value="Iron_dep_repressor"/>
</dbReference>
<dbReference type="Pfam" id="PF01325">
    <property type="entry name" value="Fe_dep_repress"/>
    <property type="match status" value="1"/>
</dbReference>
<proteinExistence type="inferred from homology"/>
<dbReference type="GO" id="GO:0046914">
    <property type="term" value="F:transition metal ion binding"/>
    <property type="evidence" value="ECO:0007669"/>
    <property type="project" value="InterPro"/>
</dbReference>
<evidence type="ECO:0000259" key="5">
    <source>
        <dbReference type="PROSITE" id="PS50944"/>
    </source>
</evidence>
<evidence type="ECO:0000256" key="1">
    <source>
        <dbReference type="ARBA" id="ARBA00007871"/>
    </source>
</evidence>
<dbReference type="InterPro" id="IPR036388">
    <property type="entry name" value="WH-like_DNA-bd_sf"/>
</dbReference>
<dbReference type="EMBL" id="MSDW01000002">
    <property type="protein sequence ID" value="OKY77456.1"/>
    <property type="molecule type" value="Genomic_DNA"/>
</dbReference>
<evidence type="ECO:0000256" key="3">
    <source>
        <dbReference type="ARBA" id="ARBA00023125"/>
    </source>
</evidence>
<comment type="similarity">
    <text evidence="1">Belongs to the DtxR/MntR family.</text>
</comment>
<evidence type="ECO:0000313" key="6">
    <source>
        <dbReference type="EMBL" id="OKY77456.1"/>
    </source>
</evidence>
<dbReference type="PANTHER" id="PTHR33238">
    <property type="entry name" value="IRON (METAL) DEPENDENT REPRESSOR, DTXR FAMILY"/>
    <property type="match status" value="1"/>
</dbReference>
<keyword evidence="7" id="KW-1185">Reference proteome</keyword>
<evidence type="ECO:0000256" key="4">
    <source>
        <dbReference type="ARBA" id="ARBA00023163"/>
    </source>
</evidence>
<accession>A0A1Q6DSW2</accession>
<protein>
    <submittedName>
        <fullName evidence="6">Mn-dependent transcriptional regulator DtxR family</fullName>
    </submittedName>
</protein>
<name>A0A1Q6DSW2_METT1</name>
<keyword evidence="2" id="KW-0805">Transcription regulation</keyword>
<dbReference type="GO" id="GO:0003700">
    <property type="term" value="F:DNA-binding transcription factor activity"/>
    <property type="evidence" value="ECO:0007669"/>
    <property type="project" value="InterPro"/>
</dbReference>
<dbReference type="PANTHER" id="PTHR33238:SF7">
    <property type="entry name" value="IRON-DEPENDENT TRANSCRIPTIONAL REGULATOR"/>
    <property type="match status" value="1"/>
</dbReference>
<feature type="domain" description="HTH dtxR-type" evidence="5">
    <location>
        <begin position="1"/>
        <end position="65"/>
    </location>
</feature>
<dbReference type="FunCoup" id="A0A1Q6DSW2">
    <property type="interactions" value="2"/>
</dbReference>
<dbReference type="Gene3D" id="1.10.10.10">
    <property type="entry name" value="Winged helix-like DNA-binding domain superfamily/Winged helix DNA-binding domain"/>
    <property type="match status" value="1"/>
</dbReference>
<dbReference type="SUPFAM" id="SSF47979">
    <property type="entry name" value="Iron-dependent repressor protein, dimerization domain"/>
    <property type="match status" value="1"/>
</dbReference>
<dbReference type="AlphaFoldDB" id="A0A1Q6DSW2"/>
<gene>
    <name evidence="6" type="ORF">BTN85_2107</name>
</gene>
<dbReference type="InterPro" id="IPR036390">
    <property type="entry name" value="WH_DNA-bd_sf"/>
</dbReference>
<dbReference type="InterPro" id="IPR001367">
    <property type="entry name" value="Fe_dep_repressor"/>
</dbReference>
<dbReference type="Proteomes" id="UP000185744">
    <property type="component" value="Unassembled WGS sequence"/>
</dbReference>
<dbReference type="GO" id="GO:0046983">
    <property type="term" value="F:protein dimerization activity"/>
    <property type="evidence" value="ECO:0007669"/>
    <property type="project" value="InterPro"/>
</dbReference>
<reference evidence="6" key="1">
    <citation type="submission" date="2016-12" db="EMBL/GenBank/DDBJ databases">
        <title>Discovery of methanogenic haloarchaea.</title>
        <authorList>
            <person name="Sorokin D.Y."/>
            <person name="Makarova K.S."/>
            <person name="Abbas B."/>
            <person name="Ferrer M."/>
            <person name="Golyshin P.N."/>
        </authorList>
    </citation>
    <scope>NUCLEOTIDE SEQUENCE [LARGE SCALE GENOMIC DNA]</scope>
    <source>
        <strain evidence="6">HMET1</strain>
    </source>
</reference>
<organism evidence="6 7">
    <name type="scientific">Methanohalarchaeum thermophilum</name>
    <dbReference type="NCBI Taxonomy" id="1903181"/>
    <lineage>
        <taxon>Archaea</taxon>
        <taxon>Methanobacteriati</taxon>
        <taxon>Methanobacteriota</taxon>
        <taxon>Methanonatronarchaeia</taxon>
        <taxon>Methanonatronarchaeales</taxon>
        <taxon>Methanonatronarchaeaceae</taxon>
        <taxon>Candidatus Methanohalarchaeum</taxon>
    </lineage>
</organism>
<dbReference type="InterPro" id="IPR022687">
    <property type="entry name" value="HTH_DTXR"/>
</dbReference>
<dbReference type="SMART" id="SM00529">
    <property type="entry name" value="HTH_DTXR"/>
    <property type="match status" value="1"/>
</dbReference>